<accession>A0A182NXU3</accession>
<sequence length="165" mass="18785">MAISFTSSLPLSHAGFRHQNNDSMTSATAKRYEHTIFVTNEYDKKMADAMKKCLGPEESCFVKIVNKTSYECYNGVDDSEVVVGVFSKRAEPCFAELWAQFEKCEAIKVAVFEKKVLNVLTPELEEFRKTAGNLCLDFRWDSKTKADKYAEKLGDKVREAESLKR</sequence>
<dbReference type="AlphaFoldDB" id="A0A182NXU3"/>
<keyword evidence="2" id="KW-1185">Reference proteome</keyword>
<proteinExistence type="predicted"/>
<dbReference type="EnsemblMetazoa" id="ADIR014663-RA">
    <property type="protein sequence ID" value="ADIR014663-PA"/>
    <property type="gene ID" value="ADIR014663"/>
</dbReference>
<dbReference type="Proteomes" id="UP000075884">
    <property type="component" value="Unassembled WGS sequence"/>
</dbReference>
<evidence type="ECO:0000313" key="1">
    <source>
        <dbReference type="EnsemblMetazoa" id="ADIR014663-PA"/>
    </source>
</evidence>
<reference evidence="2" key="1">
    <citation type="submission" date="2013-03" db="EMBL/GenBank/DDBJ databases">
        <title>The Genome Sequence of Anopheles dirus WRAIR2.</title>
        <authorList>
            <consortium name="The Broad Institute Genomics Platform"/>
            <person name="Neafsey D.E."/>
            <person name="Walton C."/>
            <person name="Walker B."/>
            <person name="Young S.K."/>
            <person name="Zeng Q."/>
            <person name="Gargeya S."/>
            <person name="Fitzgerald M."/>
            <person name="Haas B."/>
            <person name="Abouelleil A."/>
            <person name="Allen A.W."/>
            <person name="Alvarado L."/>
            <person name="Arachchi H.M."/>
            <person name="Berlin A.M."/>
            <person name="Chapman S.B."/>
            <person name="Gainer-Dewar J."/>
            <person name="Goldberg J."/>
            <person name="Griggs A."/>
            <person name="Gujja S."/>
            <person name="Hansen M."/>
            <person name="Howarth C."/>
            <person name="Imamovic A."/>
            <person name="Ireland A."/>
            <person name="Larimer J."/>
            <person name="McCowan C."/>
            <person name="Murphy C."/>
            <person name="Pearson M."/>
            <person name="Poon T.W."/>
            <person name="Priest M."/>
            <person name="Roberts A."/>
            <person name="Saif S."/>
            <person name="Shea T."/>
            <person name="Sisk P."/>
            <person name="Sykes S."/>
            <person name="Wortman J."/>
            <person name="Nusbaum C."/>
            <person name="Birren B."/>
        </authorList>
    </citation>
    <scope>NUCLEOTIDE SEQUENCE [LARGE SCALE GENOMIC DNA]</scope>
    <source>
        <strain evidence="2">WRAIR2</strain>
    </source>
</reference>
<reference evidence="1" key="2">
    <citation type="submission" date="2020-05" db="UniProtKB">
        <authorList>
            <consortium name="EnsemblMetazoa"/>
        </authorList>
    </citation>
    <scope>IDENTIFICATION</scope>
    <source>
        <strain evidence="1">WRAIR2</strain>
    </source>
</reference>
<organism evidence="1 2">
    <name type="scientific">Anopheles dirus</name>
    <dbReference type="NCBI Taxonomy" id="7168"/>
    <lineage>
        <taxon>Eukaryota</taxon>
        <taxon>Metazoa</taxon>
        <taxon>Ecdysozoa</taxon>
        <taxon>Arthropoda</taxon>
        <taxon>Hexapoda</taxon>
        <taxon>Insecta</taxon>
        <taxon>Pterygota</taxon>
        <taxon>Neoptera</taxon>
        <taxon>Endopterygota</taxon>
        <taxon>Diptera</taxon>
        <taxon>Nematocera</taxon>
        <taxon>Culicoidea</taxon>
        <taxon>Culicidae</taxon>
        <taxon>Anophelinae</taxon>
        <taxon>Anopheles</taxon>
    </lineage>
</organism>
<name>A0A182NXU3_9DIPT</name>
<dbReference type="VEuPathDB" id="VectorBase:ADIR014663"/>
<evidence type="ECO:0000313" key="2">
    <source>
        <dbReference type="Proteomes" id="UP000075884"/>
    </source>
</evidence>
<protein>
    <submittedName>
        <fullName evidence="1">Uncharacterized protein</fullName>
    </submittedName>
</protein>